<dbReference type="SMART" id="SM00290">
    <property type="entry name" value="ZnF_UBP"/>
    <property type="match status" value="1"/>
</dbReference>
<dbReference type="GO" id="GO:0008270">
    <property type="term" value="F:zinc ion binding"/>
    <property type="evidence" value="ECO:0007669"/>
    <property type="project" value="UniProtKB-UniRule"/>
</dbReference>
<dbReference type="PROSITE" id="PS50030">
    <property type="entry name" value="UBA"/>
    <property type="match status" value="2"/>
</dbReference>
<evidence type="ECO:0000313" key="20">
    <source>
        <dbReference type="EMBL" id="GAQ93189.1"/>
    </source>
</evidence>
<feature type="binding site" evidence="13">
    <location>
        <position position="205"/>
    </location>
    <ligand>
        <name>Zn(2+)</name>
        <dbReference type="ChEBI" id="CHEBI:29105"/>
    </ligand>
</feature>
<dbReference type="Gene3D" id="1.10.8.10">
    <property type="entry name" value="DNA helicase RuvA subunit, C-terminal domain"/>
    <property type="match status" value="2"/>
</dbReference>
<dbReference type="PROSITE" id="PS50271">
    <property type="entry name" value="ZF_UBP"/>
    <property type="match status" value="1"/>
</dbReference>
<keyword evidence="6 14" id="KW-0863">Zinc-finger</keyword>
<dbReference type="EC" id="3.4.19.12" evidence="11 15"/>
<dbReference type="Pfam" id="PF00443">
    <property type="entry name" value="UCH"/>
    <property type="match status" value="1"/>
</dbReference>
<dbReference type="PROSITE" id="PS50235">
    <property type="entry name" value="USP_3"/>
    <property type="match status" value="1"/>
</dbReference>
<dbReference type="PANTHER" id="PTHR21646:SF10">
    <property type="entry name" value="UBIQUITIN CARBOXYL-TERMINAL HYDROLASE 14"/>
    <property type="match status" value="1"/>
</dbReference>
<dbReference type="Pfam" id="PF17807">
    <property type="entry name" value="zf-UBP_var"/>
    <property type="match status" value="1"/>
</dbReference>
<comment type="function">
    <text evidence="15">Recognizes and hydrolyzes the peptide bond at the C-terminal Gly of ubiquitin. Involved in the processing of poly-ubiquitin precursors as well as that of ubiquitinated proteins.</text>
</comment>
<feature type="region of interest" description="Disordered" evidence="16">
    <location>
        <begin position="600"/>
        <end position="628"/>
    </location>
</feature>
<dbReference type="SUPFAM" id="SSF46934">
    <property type="entry name" value="UBA-like"/>
    <property type="match status" value="1"/>
</dbReference>
<keyword evidence="8 11" id="KW-0378">Hydrolase</keyword>
<keyword evidence="21" id="KW-1185">Reference proteome</keyword>
<evidence type="ECO:0000313" key="21">
    <source>
        <dbReference type="Proteomes" id="UP000054558"/>
    </source>
</evidence>
<evidence type="ECO:0000256" key="7">
    <source>
        <dbReference type="ARBA" id="ARBA00022786"/>
    </source>
</evidence>
<feature type="active site" description="Nucleophile" evidence="12">
    <location>
        <position position="322"/>
    </location>
</feature>
<dbReference type="InterPro" id="IPR050185">
    <property type="entry name" value="Ub_carboxyl-term_hydrolase"/>
</dbReference>
<evidence type="ECO:0000256" key="9">
    <source>
        <dbReference type="ARBA" id="ARBA00022807"/>
    </source>
</evidence>
<reference evidence="20 21" key="1">
    <citation type="journal article" date="2014" name="Nat. Commun.">
        <title>Klebsormidium flaccidum genome reveals primary factors for plant terrestrial adaptation.</title>
        <authorList>
            <person name="Hori K."/>
            <person name="Maruyama F."/>
            <person name="Fujisawa T."/>
            <person name="Togashi T."/>
            <person name="Yamamoto N."/>
            <person name="Seo M."/>
            <person name="Sato S."/>
            <person name="Yamada T."/>
            <person name="Mori H."/>
            <person name="Tajima N."/>
            <person name="Moriyama T."/>
            <person name="Ikeuchi M."/>
            <person name="Watanabe M."/>
            <person name="Wada H."/>
            <person name="Kobayashi K."/>
            <person name="Saito M."/>
            <person name="Masuda T."/>
            <person name="Sasaki-Sekimoto Y."/>
            <person name="Mashiguchi K."/>
            <person name="Awai K."/>
            <person name="Shimojima M."/>
            <person name="Masuda S."/>
            <person name="Iwai M."/>
            <person name="Nobusawa T."/>
            <person name="Narise T."/>
            <person name="Kondo S."/>
            <person name="Saito H."/>
            <person name="Sato R."/>
            <person name="Murakawa M."/>
            <person name="Ihara Y."/>
            <person name="Oshima-Yamada Y."/>
            <person name="Ohtaka K."/>
            <person name="Satoh M."/>
            <person name="Sonobe K."/>
            <person name="Ishii M."/>
            <person name="Ohtani R."/>
            <person name="Kanamori-Sato M."/>
            <person name="Honoki R."/>
            <person name="Miyazaki D."/>
            <person name="Mochizuki H."/>
            <person name="Umetsu J."/>
            <person name="Higashi K."/>
            <person name="Shibata D."/>
            <person name="Kamiya Y."/>
            <person name="Sato N."/>
            <person name="Nakamura Y."/>
            <person name="Tabata S."/>
            <person name="Ida S."/>
            <person name="Kurokawa K."/>
            <person name="Ohta H."/>
        </authorList>
    </citation>
    <scope>NUCLEOTIDE SEQUENCE [LARGE SCALE GENOMIC DNA]</scope>
    <source>
        <strain evidence="20 21">NIES-2285</strain>
    </source>
</reference>
<feature type="domain" description="UBP-type" evidence="19">
    <location>
        <begin position="161"/>
        <end position="271"/>
    </location>
</feature>
<dbReference type="SUPFAM" id="SSF54001">
    <property type="entry name" value="Cysteine proteinases"/>
    <property type="match status" value="1"/>
</dbReference>
<dbReference type="InterPro" id="IPR041432">
    <property type="entry name" value="UBP13_Znf-UBP_var"/>
</dbReference>
<dbReference type="PIRSF" id="PIRSF016308">
    <property type="entry name" value="UBP"/>
    <property type="match status" value="1"/>
</dbReference>
<dbReference type="AlphaFoldDB" id="A0A1Y1IUB4"/>
<evidence type="ECO:0000256" key="11">
    <source>
        <dbReference type="PIRNR" id="PIRNR016308"/>
    </source>
</evidence>
<dbReference type="GO" id="GO:0004843">
    <property type="term" value="F:cysteine-type deubiquitinase activity"/>
    <property type="evidence" value="ECO:0007669"/>
    <property type="project" value="UniProtKB-UniRule"/>
</dbReference>
<evidence type="ECO:0000256" key="5">
    <source>
        <dbReference type="ARBA" id="ARBA00022737"/>
    </source>
</evidence>
<dbReference type="SUPFAM" id="SSF57850">
    <property type="entry name" value="RING/U-box"/>
    <property type="match status" value="1"/>
</dbReference>
<dbReference type="InterPro" id="IPR001607">
    <property type="entry name" value="Znf_UBP"/>
</dbReference>
<evidence type="ECO:0000256" key="15">
    <source>
        <dbReference type="RuleBase" id="RU366025"/>
    </source>
</evidence>
<dbReference type="Gene3D" id="3.90.70.10">
    <property type="entry name" value="Cysteine proteinases"/>
    <property type="match status" value="1"/>
</dbReference>
<dbReference type="CDD" id="cd14385">
    <property type="entry name" value="UBA1_spUBP14_like"/>
    <property type="match status" value="1"/>
</dbReference>
<name>A0A1Y1IUB4_KLENI</name>
<dbReference type="Pfam" id="PF02148">
    <property type="entry name" value="zf-UBP"/>
    <property type="match status" value="1"/>
</dbReference>
<dbReference type="FunFam" id="3.30.40.10:FF:000026">
    <property type="entry name" value="Ubiquitin carboxyl-terminal hydrolase"/>
    <property type="match status" value="1"/>
</dbReference>
<keyword evidence="3 11" id="KW-0645">Protease</keyword>
<dbReference type="InterPro" id="IPR015940">
    <property type="entry name" value="UBA"/>
</dbReference>
<dbReference type="OrthoDB" id="361536at2759"/>
<feature type="active site" description="Proton acceptor" evidence="12">
    <location>
        <position position="779"/>
    </location>
</feature>
<sequence length="818" mass="88831">MEGAMDILRTNLSKVRIPSGSNKVYKEECCVSFDTTTSEGGLYVDLNSFLGFGRDYVKWNYEKTGDPVYLHIKKTRRPDPEEEQPRKKPTIVAIGVDGGFPDKQEEYDESLSICILPNFIELPYPDVNLPEKVRSAVEQVLAAQGAERRDQLAAWAADAKVVSKYAEGLQQADNGVRIGATGWRCRFCDKTDNLWLNLSDGSILCGRKNWDGTGGNNHALEYYQQTKYPLVVKLGTITADLTQADVYSYPEDDAVEDPLLAKHLQHFGIDFSALQKTESTTAELELDQNLNFDFTRLQEKGKQLEPLFGPGYTGLANLGNSCYLASVVQALLTTKDFQTRYFNDADLETAFKQAPSDPTLDFNFQMTKLAHGVLSGAYSLPSTDCDTTPGTETSTPGQEGIAPRMFKALVGQGHPEFSSARQQDAFEFYQHLLDLVEKSSRGAPQGDPARAFRFQVQERIVCGASGRVRRTARSDNVLSLQVPLDKAINADEVAAYQQRKAATEAAGEKLAADDVVRPRVPLSACLEAFAAPETIQDFYSSAIRGKTHASKSAALGTFPPLLVLHMRKFVLDAGWVPRKLDVFVDVPDSLDLAPLRAAAPAPDEQELPDDDDAPGSAPAGPVPDPGIVSALEDMGFPRVRCEKAALNTQNAGPEEAMNWLLAHMDDPDIDSPLPAPGGRPAVLVDEAAVETLTAIGFSAAAARRALQETGGNVEAAAEWVFAHPEAGDAMDVQEAAGPATAGGAAAGSPLSKDDFLDGPPKYNLLAFVSHMGSSTHAGHYVAHIKKDGRWVLFNDSKVAASGDPPKDMGYLYFYQRED</sequence>
<evidence type="ECO:0000256" key="13">
    <source>
        <dbReference type="PIRSR" id="PIRSR016308-3"/>
    </source>
</evidence>
<dbReference type="OMA" id="FVPCEHT"/>
<keyword evidence="9 11" id="KW-0788">Thiol protease</keyword>
<evidence type="ECO:0000256" key="12">
    <source>
        <dbReference type="PIRSR" id="PIRSR016308-1"/>
    </source>
</evidence>
<dbReference type="InterPro" id="IPR018200">
    <property type="entry name" value="USP_CS"/>
</dbReference>
<evidence type="ECO:0000256" key="3">
    <source>
        <dbReference type="ARBA" id="ARBA00022670"/>
    </source>
</evidence>
<comment type="catalytic activity">
    <reaction evidence="1 11 15">
        <text>Thiol-dependent hydrolysis of ester, thioester, amide, peptide and isopeptide bonds formed by the C-terminal Gly of ubiquitin (a 76-residue protein attached to proteins as an intracellular targeting signal).</text>
        <dbReference type="EC" id="3.4.19.12"/>
    </reaction>
</comment>
<organism evidence="20 21">
    <name type="scientific">Klebsormidium nitens</name>
    <name type="common">Green alga</name>
    <name type="synonym">Ulothrix nitens</name>
    <dbReference type="NCBI Taxonomy" id="105231"/>
    <lineage>
        <taxon>Eukaryota</taxon>
        <taxon>Viridiplantae</taxon>
        <taxon>Streptophyta</taxon>
        <taxon>Klebsormidiophyceae</taxon>
        <taxon>Klebsormidiales</taxon>
        <taxon>Klebsormidiaceae</taxon>
        <taxon>Klebsormidium</taxon>
    </lineage>
</organism>
<dbReference type="InterPro" id="IPR013083">
    <property type="entry name" value="Znf_RING/FYVE/PHD"/>
</dbReference>
<evidence type="ECO:0000256" key="4">
    <source>
        <dbReference type="ARBA" id="ARBA00022723"/>
    </source>
</evidence>
<evidence type="ECO:0000256" key="2">
    <source>
        <dbReference type="ARBA" id="ARBA00009085"/>
    </source>
</evidence>
<evidence type="ECO:0000256" key="6">
    <source>
        <dbReference type="ARBA" id="ARBA00022771"/>
    </source>
</evidence>
<accession>A0A1Y1IUB4</accession>
<evidence type="ECO:0000259" key="17">
    <source>
        <dbReference type="PROSITE" id="PS50030"/>
    </source>
</evidence>
<evidence type="ECO:0000256" key="10">
    <source>
        <dbReference type="ARBA" id="ARBA00022833"/>
    </source>
</evidence>
<dbReference type="FunFam" id="3.30.40.10:FF:000371">
    <property type="entry name" value="Ubiquitin carboxyl-terminal hydrolase"/>
    <property type="match status" value="1"/>
</dbReference>
<evidence type="ECO:0000256" key="16">
    <source>
        <dbReference type="SAM" id="MobiDB-lite"/>
    </source>
</evidence>
<comment type="similarity">
    <text evidence="2 11 15">Belongs to the peptidase C19 family.</text>
</comment>
<dbReference type="STRING" id="105231.A0A1Y1IUB4"/>
<keyword evidence="7 11" id="KW-0833">Ubl conjugation pathway</keyword>
<dbReference type="CDD" id="cd02658">
    <property type="entry name" value="Peptidase_C19B"/>
    <property type="match status" value="1"/>
</dbReference>
<dbReference type="PANTHER" id="PTHR21646">
    <property type="entry name" value="UBIQUITIN CARBOXYL-TERMINAL HYDROLASE"/>
    <property type="match status" value="1"/>
</dbReference>
<dbReference type="InterPro" id="IPR009060">
    <property type="entry name" value="UBA-like_sf"/>
</dbReference>
<dbReference type="InterPro" id="IPR001394">
    <property type="entry name" value="Peptidase_C19_UCH"/>
</dbReference>
<dbReference type="GO" id="GO:0006508">
    <property type="term" value="P:proteolysis"/>
    <property type="evidence" value="ECO:0007669"/>
    <property type="project" value="UniProtKB-KW"/>
</dbReference>
<keyword evidence="4 11" id="KW-0479">Metal-binding</keyword>
<feature type="binding site" evidence="13">
    <location>
        <position position="218"/>
    </location>
    <ligand>
        <name>Zn(2+)</name>
        <dbReference type="ChEBI" id="CHEBI:29105"/>
    </ligand>
</feature>
<dbReference type="Proteomes" id="UP000054558">
    <property type="component" value="Unassembled WGS sequence"/>
</dbReference>
<feature type="binding site" evidence="13">
    <location>
        <position position="185"/>
    </location>
    <ligand>
        <name>Zn(2+)</name>
        <dbReference type="ChEBI" id="CHEBI:29105"/>
    </ligand>
</feature>
<dbReference type="Pfam" id="PF00627">
    <property type="entry name" value="UBA"/>
    <property type="match status" value="2"/>
</dbReference>
<evidence type="ECO:0000256" key="1">
    <source>
        <dbReference type="ARBA" id="ARBA00000707"/>
    </source>
</evidence>
<dbReference type="InterPro" id="IPR038765">
    <property type="entry name" value="Papain-like_cys_pep_sf"/>
</dbReference>
<feature type="binding site" evidence="13">
    <location>
        <position position="188"/>
    </location>
    <ligand>
        <name>Zn(2+)</name>
        <dbReference type="ChEBI" id="CHEBI:29105"/>
    </ligand>
</feature>
<dbReference type="SMART" id="SM00165">
    <property type="entry name" value="UBA"/>
    <property type="match status" value="2"/>
</dbReference>
<evidence type="ECO:0000259" key="19">
    <source>
        <dbReference type="PROSITE" id="PS50271"/>
    </source>
</evidence>
<protein>
    <recommendedName>
        <fullName evidence="11 15">Ubiquitin carboxyl-terminal hydrolase</fullName>
        <ecNumber evidence="11 15">3.4.19.12</ecNumber>
    </recommendedName>
</protein>
<proteinExistence type="inferred from homology"/>
<feature type="domain" description="USP" evidence="18">
    <location>
        <begin position="313"/>
        <end position="817"/>
    </location>
</feature>
<evidence type="ECO:0000256" key="8">
    <source>
        <dbReference type="ARBA" id="ARBA00022801"/>
    </source>
</evidence>
<feature type="domain" description="UBA" evidence="17">
    <location>
        <begin position="683"/>
        <end position="723"/>
    </location>
</feature>
<dbReference type="PROSITE" id="PS00973">
    <property type="entry name" value="USP_2"/>
    <property type="match status" value="1"/>
</dbReference>
<evidence type="ECO:0000259" key="18">
    <source>
        <dbReference type="PROSITE" id="PS50235"/>
    </source>
</evidence>
<evidence type="ECO:0000256" key="14">
    <source>
        <dbReference type="PROSITE-ProRule" id="PRU00502"/>
    </source>
</evidence>
<feature type="domain" description="UBA" evidence="17">
    <location>
        <begin position="621"/>
        <end position="663"/>
    </location>
</feature>
<feature type="compositionally biased region" description="Acidic residues" evidence="16">
    <location>
        <begin position="603"/>
        <end position="613"/>
    </location>
</feature>
<dbReference type="PROSITE" id="PS00972">
    <property type="entry name" value="USP_1"/>
    <property type="match status" value="1"/>
</dbReference>
<dbReference type="InterPro" id="IPR016652">
    <property type="entry name" value="Ubiquitinyl_hydrolase"/>
</dbReference>
<gene>
    <name evidence="20" type="ORF">KFL_013510010</name>
</gene>
<dbReference type="InterPro" id="IPR028889">
    <property type="entry name" value="USP"/>
</dbReference>
<dbReference type="Gene3D" id="3.30.40.10">
    <property type="entry name" value="Zinc/RING finger domain, C3HC4 (zinc finger)"/>
    <property type="match status" value="2"/>
</dbReference>
<dbReference type="GO" id="GO:0016579">
    <property type="term" value="P:protein deubiquitination"/>
    <property type="evidence" value="ECO:0007669"/>
    <property type="project" value="InterPro"/>
</dbReference>
<keyword evidence="10 11" id="KW-0862">Zinc</keyword>
<keyword evidence="5" id="KW-0677">Repeat</keyword>
<dbReference type="EMBL" id="DF238300">
    <property type="protein sequence ID" value="GAQ93189.1"/>
    <property type="molecule type" value="Genomic_DNA"/>
</dbReference>